<sequence>MNKYKNGIILTVTIYKLRFKLPFLSIINGFFLFVPLTMVFFQNLKFFKKYLYSYTKNQECISKSNEKHLDDYEEEKKLQKIIKTKPELDAIKYEHKHQKRIISLKKPKKEILIDERYFLIRNLLPNKKQCLIKYSDTMQSCLLSFCETKPFLYTFYEPSVFEKNQLFLNIGIIKFLKSKKHNSLNISILYYVSNDKSKEFKKVRIFLKDIEKSSEDYINFFLKKIPKLYKNNQNINKLTRMFKPISTNQENYPFFYNNFDFNSKNLSKNAFKCQLTYDSTKDSAKGLIKDSTKDSTKNSTKTFPIIYNHNNSSKNNNSFLNCSYIPYKELPSTKKNVCHPLSDIQNSSLKISSTSLLYSPSFNTQKISFKGKSNDIHIHLKENISPTTQWNTEWTKENSSVQLISDISNTIENDITYVNSLTYEKKSTFFKENCGQGNRIYNSNYCLTDKTFFDPKTSLKTRDTEKPLKKIKQFPTDSVCSDAIFSLLNFSNTSLRISKYKHPKVFSPIKINNIYEDSLRLLRKVSEDNRRRGIPPVPLPIQKRWEFVES</sequence>
<accession>A0ACB7CEC6</accession>
<dbReference type="Proteomes" id="UP000768646">
    <property type="component" value="Unassembled WGS sequence"/>
</dbReference>
<comment type="caution">
    <text evidence="1">The sequence shown here is derived from an EMBL/GenBank/DDBJ whole genome shotgun (WGS) entry which is preliminary data.</text>
</comment>
<evidence type="ECO:0000313" key="2">
    <source>
        <dbReference type="Proteomes" id="UP000768646"/>
    </source>
</evidence>
<reference evidence="1 2" key="1">
    <citation type="journal article" date="2021" name="Commun. Biol.">
        <title>Genomic insights into the host specific adaptation of the Pneumocystis genus.</title>
        <authorList>
            <person name="Cisse O.H."/>
            <person name="Ma L."/>
            <person name="Dekker J.P."/>
            <person name="Khil P.P."/>
            <person name="Youn J.-H."/>
            <person name="Brenchley J.M."/>
            <person name="Blair R."/>
            <person name="Pahar B."/>
            <person name="Chabe M."/>
            <person name="Van Rompay K.K.A."/>
            <person name="Keesler R."/>
            <person name="Sukura A."/>
            <person name="Hirsch V."/>
            <person name="Kutty G."/>
            <person name="Liu Y."/>
            <person name="Peng L."/>
            <person name="Chen J."/>
            <person name="Song J."/>
            <person name="Weissenbacher-Lang C."/>
            <person name="Xu J."/>
            <person name="Upham N.S."/>
            <person name="Stajich J.E."/>
            <person name="Cuomo C.A."/>
            <person name="Cushion M.T."/>
            <person name="Kovacs J.A."/>
        </authorList>
    </citation>
    <scope>NUCLEOTIDE SEQUENCE [LARGE SCALE GENOMIC DNA]</scope>
    <source>
        <strain evidence="1 2">RABM</strain>
    </source>
</reference>
<evidence type="ECO:0000313" key="1">
    <source>
        <dbReference type="EMBL" id="KAG4306151.1"/>
    </source>
</evidence>
<keyword evidence="2" id="KW-1185">Reference proteome</keyword>
<protein>
    <submittedName>
        <fullName evidence="1">Uncharacterized protein</fullName>
    </submittedName>
</protein>
<gene>
    <name evidence="1" type="ORF">PORY_000139</name>
</gene>
<name>A0ACB7CEC6_9ASCO</name>
<organism evidence="1 2">
    <name type="scientific">Pneumocystis oryctolagi</name>
    <dbReference type="NCBI Taxonomy" id="42067"/>
    <lineage>
        <taxon>Eukaryota</taxon>
        <taxon>Fungi</taxon>
        <taxon>Dikarya</taxon>
        <taxon>Ascomycota</taxon>
        <taxon>Taphrinomycotina</taxon>
        <taxon>Pneumocystomycetes</taxon>
        <taxon>Pneumocystaceae</taxon>
        <taxon>Pneumocystis</taxon>
    </lineage>
</organism>
<proteinExistence type="predicted"/>
<dbReference type="EMBL" id="JABTEG010000001">
    <property type="protein sequence ID" value="KAG4306151.1"/>
    <property type="molecule type" value="Genomic_DNA"/>
</dbReference>